<dbReference type="InterPro" id="IPR036259">
    <property type="entry name" value="MFS_trans_sf"/>
</dbReference>
<dbReference type="Pfam" id="PF07690">
    <property type="entry name" value="MFS_1"/>
    <property type="match status" value="1"/>
</dbReference>
<evidence type="ECO:0000256" key="5">
    <source>
        <dbReference type="ARBA" id="ARBA00022989"/>
    </source>
</evidence>
<feature type="transmembrane region" description="Helical" evidence="7">
    <location>
        <begin position="358"/>
        <end position="378"/>
    </location>
</feature>
<keyword evidence="6 7" id="KW-0472">Membrane</keyword>
<dbReference type="CDD" id="cd17321">
    <property type="entry name" value="MFS_MMR_MDR_like"/>
    <property type="match status" value="1"/>
</dbReference>
<feature type="transmembrane region" description="Helical" evidence="7">
    <location>
        <begin position="473"/>
        <end position="490"/>
    </location>
</feature>
<keyword evidence="5 7" id="KW-1133">Transmembrane helix</keyword>
<keyword evidence="3" id="KW-1003">Cell membrane</keyword>
<evidence type="ECO:0000313" key="9">
    <source>
        <dbReference type="EMBL" id="WEX91409.1"/>
    </source>
</evidence>
<feature type="transmembrane region" description="Helical" evidence="7">
    <location>
        <begin position="74"/>
        <end position="93"/>
    </location>
</feature>
<name>A0ABY8DKI0_9HYPH</name>
<feature type="domain" description="Major facilitator superfamily (MFS) profile" evidence="8">
    <location>
        <begin position="8"/>
        <end position="492"/>
    </location>
</feature>
<keyword evidence="10" id="KW-1185">Reference proteome</keyword>
<feature type="transmembrane region" description="Helical" evidence="7">
    <location>
        <begin position="198"/>
        <end position="217"/>
    </location>
</feature>
<dbReference type="PRINTS" id="PR01036">
    <property type="entry name" value="TCRTETB"/>
</dbReference>
<dbReference type="PANTHER" id="PTHR42718:SF47">
    <property type="entry name" value="METHYL VIOLOGEN RESISTANCE PROTEIN SMVA"/>
    <property type="match status" value="1"/>
</dbReference>
<dbReference type="Gene3D" id="1.20.1720.10">
    <property type="entry name" value="Multidrug resistance protein D"/>
    <property type="match status" value="1"/>
</dbReference>
<dbReference type="SUPFAM" id="SSF103473">
    <property type="entry name" value="MFS general substrate transporter"/>
    <property type="match status" value="1"/>
</dbReference>
<evidence type="ECO:0000256" key="3">
    <source>
        <dbReference type="ARBA" id="ARBA00022475"/>
    </source>
</evidence>
<feature type="transmembrane region" description="Helical" evidence="7">
    <location>
        <begin position="44"/>
        <end position="62"/>
    </location>
</feature>
<dbReference type="PANTHER" id="PTHR42718">
    <property type="entry name" value="MAJOR FACILITATOR SUPERFAMILY MULTIDRUG TRANSPORTER MFSC"/>
    <property type="match status" value="1"/>
</dbReference>
<dbReference type="Proteomes" id="UP001229355">
    <property type="component" value="Plasmid unnamed"/>
</dbReference>
<feature type="transmembrane region" description="Helical" evidence="7">
    <location>
        <begin position="261"/>
        <end position="282"/>
    </location>
</feature>
<dbReference type="RefSeq" id="WP_280663371.1">
    <property type="nucleotide sequence ID" value="NZ_CP120375.1"/>
</dbReference>
<evidence type="ECO:0000256" key="7">
    <source>
        <dbReference type="SAM" id="Phobius"/>
    </source>
</evidence>
<keyword evidence="2" id="KW-0813">Transport</keyword>
<feature type="transmembrane region" description="Helical" evidence="7">
    <location>
        <begin position="328"/>
        <end position="346"/>
    </location>
</feature>
<protein>
    <submittedName>
        <fullName evidence="9">MFS transporter</fullName>
    </submittedName>
</protein>
<evidence type="ECO:0000256" key="6">
    <source>
        <dbReference type="ARBA" id="ARBA00023136"/>
    </source>
</evidence>
<evidence type="ECO:0000256" key="4">
    <source>
        <dbReference type="ARBA" id="ARBA00022692"/>
    </source>
</evidence>
<feature type="transmembrane region" description="Helical" evidence="7">
    <location>
        <begin position="158"/>
        <end position="178"/>
    </location>
</feature>
<evidence type="ECO:0000256" key="1">
    <source>
        <dbReference type="ARBA" id="ARBA00004651"/>
    </source>
</evidence>
<geneLocation type="plasmid" evidence="9 10">
    <name>unnamed</name>
</geneLocation>
<dbReference type="InterPro" id="IPR020846">
    <property type="entry name" value="MFS_dom"/>
</dbReference>
<feature type="transmembrane region" description="Helical" evidence="7">
    <location>
        <begin position="302"/>
        <end position="321"/>
    </location>
</feature>
<sequence length="502" mass="51689">MKPRPWFCLAALSGALAIIGIDMTVLNVTLPRLTEQLGASTSEKLWMVNAYSLLMAGLLPGFGALSDKIGHRRMLCSGLVAFGVASFAAAFSSTPLMLIAARGLLGMAAAAVVPAALAIVRTQFSNNSERSMAIGVCGVIWSGAAAIGPVVGGMLLENFWWGAAFLINVPVVAISLVLSHRWIPPYPANPNRPWDPVASLLLTAGLVALLFALKTALKSNGAWTVSVAAASAGAALIAVFVKRERSAAAPLLDFDMFRVPLFSLGALVAFFIGFAFAALQFALSLELQLFRGLSPAVAGLQLLPIAAASLAAGFLVGTLIAKLGIEGLLVISLSVATAGAGLFTYMGFRSGAPLELTILTLLGLGIGAVMSTASTAILTNAPEDQSGAAASIEAISYELGGTLGVAVAGSVMARVYSQAFAAPRSLALPTAAWEGMDQTMVAADALDAPDRIAVMAAAQDAFSAAMDTVLQDITVAVLVLWIVVALMVALRRSNTSISRLES</sequence>
<feature type="transmembrane region" description="Helical" evidence="7">
    <location>
        <begin position="99"/>
        <end position="120"/>
    </location>
</feature>
<dbReference type="EMBL" id="CP120375">
    <property type="protein sequence ID" value="WEX91409.1"/>
    <property type="molecule type" value="Genomic_DNA"/>
</dbReference>
<dbReference type="PROSITE" id="PS50850">
    <property type="entry name" value="MFS"/>
    <property type="match status" value="1"/>
</dbReference>
<keyword evidence="4 7" id="KW-0812">Transmembrane</keyword>
<evidence type="ECO:0000259" key="8">
    <source>
        <dbReference type="PROSITE" id="PS50850"/>
    </source>
</evidence>
<reference evidence="9 10" key="1">
    <citation type="submission" date="2023-03" db="EMBL/GenBank/DDBJ databases">
        <authorList>
            <person name="Kaur S."/>
            <person name="Espinosa-Saiz D."/>
            <person name="Velazquez E."/>
            <person name="Menendez E."/>
            <person name="diCenzo G.C."/>
        </authorList>
    </citation>
    <scope>NUCLEOTIDE SEQUENCE [LARGE SCALE GENOMIC DNA]</scope>
    <source>
        <strain evidence="9 10">LMG 24692</strain>
        <plasmid evidence="9 10">unnamed</plasmid>
    </source>
</reference>
<comment type="subcellular location">
    <subcellularLocation>
        <location evidence="1">Cell membrane</location>
        <topology evidence="1">Multi-pass membrane protein</topology>
    </subcellularLocation>
</comment>
<gene>
    <name evidence="9" type="ORF">PZN02_006182</name>
</gene>
<dbReference type="Gene3D" id="1.20.1250.20">
    <property type="entry name" value="MFS general substrate transporter like domains"/>
    <property type="match status" value="1"/>
</dbReference>
<feature type="transmembrane region" description="Helical" evidence="7">
    <location>
        <begin position="132"/>
        <end position="152"/>
    </location>
</feature>
<accession>A0ABY8DKI0</accession>
<feature type="transmembrane region" description="Helical" evidence="7">
    <location>
        <begin position="223"/>
        <end position="241"/>
    </location>
</feature>
<evidence type="ECO:0000256" key="2">
    <source>
        <dbReference type="ARBA" id="ARBA00022448"/>
    </source>
</evidence>
<proteinExistence type="predicted"/>
<feature type="transmembrane region" description="Helical" evidence="7">
    <location>
        <begin position="399"/>
        <end position="416"/>
    </location>
</feature>
<keyword evidence="9" id="KW-0614">Plasmid</keyword>
<organism evidence="9 10">
    <name type="scientific">Sinorhizobium garamanticum</name>
    <dbReference type="NCBI Taxonomy" id="680247"/>
    <lineage>
        <taxon>Bacteria</taxon>
        <taxon>Pseudomonadati</taxon>
        <taxon>Pseudomonadota</taxon>
        <taxon>Alphaproteobacteria</taxon>
        <taxon>Hyphomicrobiales</taxon>
        <taxon>Rhizobiaceae</taxon>
        <taxon>Sinorhizobium/Ensifer group</taxon>
        <taxon>Sinorhizobium</taxon>
    </lineage>
</organism>
<evidence type="ECO:0000313" key="10">
    <source>
        <dbReference type="Proteomes" id="UP001229355"/>
    </source>
</evidence>
<dbReference type="InterPro" id="IPR011701">
    <property type="entry name" value="MFS"/>
</dbReference>